<evidence type="ECO:0000259" key="5">
    <source>
        <dbReference type="PROSITE" id="PS51918"/>
    </source>
</evidence>
<dbReference type="GO" id="GO:0046872">
    <property type="term" value="F:metal ion binding"/>
    <property type="evidence" value="ECO:0007669"/>
    <property type="project" value="UniProtKB-KW"/>
</dbReference>
<keyword evidence="4" id="KW-0411">Iron-sulfur</keyword>
<evidence type="ECO:0000256" key="1">
    <source>
        <dbReference type="ARBA" id="ARBA00022691"/>
    </source>
</evidence>
<dbReference type="HOGENOM" id="CLU_838411_0_0_2"/>
<dbReference type="Gene3D" id="3.20.20.70">
    <property type="entry name" value="Aldolase class I"/>
    <property type="match status" value="1"/>
</dbReference>
<organism evidence="6 7">
    <name type="scientific">Methanomethylovorans hollandica (strain DSM 15978 / NBRC 107637 / DMS1)</name>
    <dbReference type="NCBI Taxonomy" id="867904"/>
    <lineage>
        <taxon>Archaea</taxon>
        <taxon>Methanobacteriati</taxon>
        <taxon>Methanobacteriota</taxon>
        <taxon>Stenosarchaea group</taxon>
        <taxon>Methanomicrobia</taxon>
        <taxon>Methanosarcinales</taxon>
        <taxon>Methanosarcinaceae</taxon>
        <taxon>Methanomethylovorans</taxon>
    </lineage>
</organism>
<dbReference type="SMART" id="SM00729">
    <property type="entry name" value="Elp3"/>
    <property type="match status" value="1"/>
</dbReference>
<name>L0L0J9_METHD</name>
<dbReference type="AlphaFoldDB" id="L0L0J9"/>
<dbReference type="InterPro" id="IPR007197">
    <property type="entry name" value="rSAM"/>
</dbReference>
<dbReference type="GO" id="GO:0051536">
    <property type="term" value="F:iron-sulfur cluster binding"/>
    <property type="evidence" value="ECO:0007669"/>
    <property type="project" value="UniProtKB-KW"/>
</dbReference>
<evidence type="ECO:0000256" key="2">
    <source>
        <dbReference type="ARBA" id="ARBA00022723"/>
    </source>
</evidence>
<dbReference type="GeneID" id="14406222"/>
<accession>L0L0J9</accession>
<protein>
    <submittedName>
        <fullName evidence="6">Biotin synthase-related enzyme</fullName>
    </submittedName>
</protein>
<sequence length="326" mass="36063">MKPEIKSELIAAGSVDMDPILLGRTTIPTAGPGAGKKAFFFSSSGHRVRLGINSESPLKGKKENEELVITKNGQEIARGFIEEEIIHCPDQAFITMCEKCIFDCKFCPVPKLQGKVKTMDEMLAMIEKAHATGRMHAISITSGVEISPEKEVDRAEELISRLRERYTVPIGVSVYPTKDSTRRLKDTGADELKYNVETMDRDIFSKVCPGGGLEDVLAGLREGVEIFGRNKVCSNFIIGLGETDESAMKGIEELVAMGVVPILRAASPHPLRIGEVFIERPSADRLMRLTRFLREKLDEYGLRADTFRTMCLPCTGCDLNPHSDLE</sequence>
<gene>
    <name evidence="6" type="ordered locus">Metho_1709</name>
</gene>
<keyword evidence="2" id="KW-0479">Metal-binding</keyword>
<keyword evidence="7" id="KW-1185">Reference proteome</keyword>
<dbReference type="PANTHER" id="PTHR43726:SF1">
    <property type="entry name" value="BIOTIN SYNTHASE"/>
    <property type="match status" value="1"/>
</dbReference>
<dbReference type="KEGG" id="mhz:Metho_1709"/>
<dbReference type="CDD" id="cd01335">
    <property type="entry name" value="Radical_SAM"/>
    <property type="match status" value="1"/>
</dbReference>
<evidence type="ECO:0000313" key="6">
    <source>
        <dbReference type="EMBL" id="AGB49898.1"/>
    </source>
</evidence>
<dbReference type="STRING" id="867904.Metho_1709"/>
<dbReference type="SFLD" id="SFLDS00029">
    <property type="entry name" value="Radical_SAM"/>
    <property type="match status" value="1"/>
</dbReference>
<dbReference type="InterPro" id="IPR034422">
    <property type="entry name" value="HydE/PylB-like"/>
</dbReference>
<dbReference type="EMBL" id="CP003362">
    <property type="protein sequence ID" value="AGB49898.1"/>
    <property type="molecule type" value="Genomic_DNA"/>
</dbReference>
<proteinExistence type="predicted"/>
<keyword evidence="1" id="KW-0949">S-adenosyl-L-methionine</keyword>
<dbReference type="PANTHER" id="PTHR43726">
    <property type="entry name" value="3-METHYLORNITHINE SYNTHASE"/>
    <property type="match status" value="1"/>
</dbReference>
<evidence type="ECO:0000313" key="7">
    <source>
        <dbReference type="Proteomes" id="UP000010866"/>
    </source>
</evidence>
<dbReference type="Pfam" id="PF04055">
    <property type="entry name" value="Radical_SAM"/>
    <property type="match status" value="1"/>
</dbReference>
<dbReference type="RefSeq" id="WP_015325063.1">
    <property type="nucleotide sequence ID" value="NC_019977.1"/>
</dbReference>
<keyword evidence="3" id="KW-0408">Iron</keyword>
<feature type="domain" description="Radical SAM core" evidence="5">
    <location>
        <begin position="86"/>
        <end position="296"/>
    </location>
</feature>
<reference evidence="7" key="1">
    <citation type="submission" date="2012-02" db="EMBL/GenBank/DDBJ databases">
        <title>Complete sequence of chromosome of Methanomethylovorans hollandica DSM 15978.</title>
        <authorList>
            <person name="Lucas S."/>
            <person name="Copeland A."/>
            <person name="Lapidus A."/>
            <person name="Glavina del Rio T."/>
            <person name="Dalin E."/>
            <person name="Tice H."/>
            <person name="Bruce D."/>
            <person name="Goodwin L."/>
            <person name="Pitluck S."/>
            <person name="Peters L."/>
            <person name="Mikhailova N."/>
            <person name="Held B."/>
            <person name="Kyrpides N."/>
            <person name="Mavromatis K."/>
            <person name="Ivanova N."/>
            <person name="Brettin T."/>
            <person name="Detter J.C."/>
            <person name="Han C."/>
            <person name="Larimer F."/>
            <person name="Land M."/>
            <person name="Hauser L."/>
            <person name="Markowitz V."/>
            <person name="Cheng J.-F."/>
            <person name="Hugenholtz P."/>
            <person name="Woyke T."/>
            <person name="Wu D."/>
            <person name="Spring S."/>
            <person name="Schroeder M."/>
            <person name="Brambilla E."/>
            <person name="Klenk H.-P."/>
            <person name="Eisen J.A."/>
        </authorList>
    </citation>
    <scope>NUCLEOTIDE SEQUENCE [LARGE SCALE GENOMIC DNA]</scope>
    <source>
        <strain evidence="7">DSM 15978 / NBRC 107637 / DMS1</strain>
    </source>
</reference>
<dbReference type="InterPro" id="IPR058240">
    <property type="entry name" value="rSAM_sf"/>
</dbReference>
<dbReference type="OrthoDB" id="15118at2157"/>
<dbReference type="InterPro" id="IPR006638">
    <property type="entry name" value="Elp3/MiaA/NifB-like_rSAM"/>
</dbReference>
<evidence type="ECO:0000256" key="4">
    <source>
        <dbReference type="ARBA" id="ARBA00023014"/>
    </source>
</evidence>
<dbReference type="Proteomes" id="UP000010866">
    <property type="component" value="Chromosome"/>
</dbReference>
<dbReference type="InterPro" id="IPR013785">
    <property type="entry name" value="Aldolase_TIM"/>
</dbReference>
<evidence type="ECO:0000256" key="3">
    <source>
        <dbReference type="ARBA" id="ARBA00023004"/>
    </source>
</evidence>
<dbReference type="SUPFAM" id="SSF102114">
    <property type="entry name" value="Radical SAM enzymes"/>
    <property type="match status" value="1"/>
</dbReference>
<dbReference type="PROSITE" id="PS51918">
    <property type="entry name" value="RADICAL_SAM"/>
    <property type="match status" value="1"/>
</dbReference>
<dbReference type="GO" id="GO:0016740">
    <property type="term" value="F:transferase activity"/>
    <property type="evidence" value="ECO:0007669"/>
    <property type="project" value="TreeGrafter"/>
</dbReference>